<evidence type="ECO:0000256" key="5">
    <source>
        <dbReference type="SAM" id="MobiDB-lite"/>
    </source>
</evidence>
<dbReference type="Pfam" id="PF03168">
    <property type="entry name" value="LEA_2"/>
    <property type="match status" value="1"/>
</dbReference>
<reference evidence="8" key="1">
    <citation type="submission" date="2023-05" db="EMBL/GenBank/DDBJ databases">
        <authorList>
            <person name="Huff M."/>
        </authorList>
    </citation>
    <scope>NUCLEOTIDE SEQUENCE</scope>
</reference>
<dbReference type="Proteomes" id="UP000834106">
    <property type="component" value="Chromosome 7"/>
</dbReference>
<evidence type="ECO:0000313" key="9">
    <source>
        <dbReference type="Proteomes" id="UP000834106"/>
    </source>
</evidence>
<evidence type="ECO:0000259" key="7">
    <source>
        <dbReference type="Pfam" id="PF03168"/>
    </source>
</evidence>
<feature type="region of interest" description="Disordered" evidence="5">
    <location>
        <begin position="66"/>
        <end position="106"/>
    </location>
</feature>
<dbReference type="EMBL" id="OU503042">
    <property type="protein sequence ID" value="CAI9764869.1"/>
    <property type="molecule type" value="Genomic_DNA"/>
</dbReference>
<gene>
    <name evidence="8" type="ORF">FPE_LOCUS12299</name>
</gene>
<keyword evidence="2 6" id="KW-0812">Transmembrane</keyword>
<comment type="subcellular location">
    <subcellularLocation>
        <location evidence="1">Membrane</location>
        <topology evidence="1">Single-pass membrane protein</topology>
    </subcellularLocation>
</comment>
<dbReference type="GO" id="GO:0098542">
    <property type="term" value="P:defense response to other organism"/>
    <property type="evidence" value="ECO:0007669"/>
    <property type="project" value="InterPro"/>
</dbReference>
<dbReference type="InterPro" id="IPR004864">
    <property type="entry name" value="LEA_2"/>
</dbReference>
<keyword evidence="3 6" id="KW-1133">Transmembrane helix</keyword>
<protein>
    <recommendedName>
        <fullName evidence="7">Late embryogenesis abundant protein LEA-2 subgroup domain-containing protein</fullName>
    </recommendedName>
</protein>
<feature type="transmembrane region" description="Helical" evidence="6">
    <location>
        <begin position="125"/>
        <end position="151"/>
    </location>
</feature>
<accession>A0AAD1Z8S1</accession>
<keyword evidence="9" id="KW-1185">Reference proteome</keyword>
<dbReference type="GO" id="GO:0005886">
    <property type="term" value="C:plasma membrane"/>
    <property type="evidence" value="ECO:0007669"/>
    <property type="project" value="TreeGrafter"/>
</dbReference>
<evidence type="ECO:0000256" key="1">
    <source>
        <dbReference type="ARBA" id="ARBA00004167"/>
    </source>
</evidence>
<evidence type="ECO:0000313" key="8">
    <source>
        <dbReference type="EMBL" id="CAI9764869.1"/>
    </source>
</evidence>
<dbReference type="AlphaFoldDB" id="A0AAD1Z8S1"/>
<dbReference type="InterPro" id="IPR044839">
    <property type="entry name" value="NDR1-like"/>
</dbReference>
<dbReference type="PANTHER" id="PTHR31234:SF35">
    <property type="entry name" value="LATE EMBRYOGENESIS ABUNDANT (LEA) HYDROXYPROLINE-RICH GLYCOPROTEIN FAMILY"/>
    <property type="match status" value="1"/>
</dbReference>
<evidence type="ECO:0000256" key="3">
    <source>
        <dbReference type="ARBA" id="ARBA00022989"/>
    </source>
</evidence>
<proteinExistence type="predicted"/>
<organism evidence="8 9">
    <name type="scientific">Fraxinus pennsylvanica</name>
    <dbReference type="NCBI Taxonomy" id="56036"/>
    <lineage>
        <taxon>Eukaryota</taxon>
        <taxon>Viridiplantae</taxon>
        <taxon>Streptophyta</taxon>
        <taxon>Embryophyta</taxon>
        <taxon>Tracheophyta</taxon>
        <taxon>Spermatophyta</taxon>
        <taxon>Magnoliopsida</taxon>
        <taxon>eudicotyledons</taxon>
        <taxon>Gunneridae</taxon>
        <taxon>Pentapetalae</taxon>
        <taxon>asterids</taxon>
        <taxon>lamiids</taxon>
        <taxon>Lamiales</taxon>
        <taxon>Oleaceae</taxon>
        <taxon>Oleeae</taxon>
        <taxon>Fraxinus</taxon>
    </lineage>
</organism>
<name>A0AAD1Z8S1_9LAMI</name>
<evidence type="ECO:0000256" key="6">
    <source>
        <dbReference type="SAM" id="Phobius"/>
    </source>
</evidence>
<evidence type="ECO:0000256" key="2">
    <source>
        <dbReference type="ARBA" id="ARBA00022692"/>
    </source>
</evidence>
<feature type="domain" description="Late embryogenesis abundant protein LEA-2 subgroup" evidence="7">
    <location>
        <begin position="187"/>
        <end position="282"/>
    </location>
</feature>
<sequence>MLARWRSCAVHNKALLRATKNPRVASAAATLSRCAQQYSHSDAPLRLSPYCSRTRGGFGAERGVGAGKGSIPGKMSQGQTPLQKPPGYRDASIPIQRPQPLPPRKAAALPSSFYQKKRRNWCRTCCCCTCIVLVLLILLIIAAGAFFYAWFDPKLPVVHLKTIKFTKFNVTNTDAGPALDAQSSLDIEIKNPNKHFELEYDKTRVVLNAGNGENLGEQTLPGFTQGKNNVTTLKFTIKASQELLAKKDADMIINGFRNKNLVVSPEVRTGIGLKGNGWKTGIVQVDVICAGLTLNQIQNSATPECHIKLLDW</sequence>
<keyword evidence="4 6" id="KW-0472">Membrane</keyword>
<evidence type="ECO:0000256" key="4">
    <source>
        <dbReference type="ARBA" id="ARBA00023136"/>
    </source>
</evidence>
<dbReference type="PANTHER" id="PTHR31234">
    <property type="entry name" value="LATE EMBRYOGENESIS ABUNDANT (LEA) HYDROXYPROLINE-RICH GLYCOPROTEIN FAMILY"/>
    <property type="match status" value="1"/>
</dbReference>